<reference evidence="2 3" key="1">
    <citation type="submission" date="2020-08" db="EMBL/GenBank/DDBJ databases">
        <title>Sequencing the genomes of 1000 actinobacteria strains.</title>
        <authorList>
            <person name="Klenk H.-P."/>
        </authorList>
    </citation>
    <scope>NUCLEOTIDE SEQUENCE [LARGE SCALE GENOMIC DNA]</scope>
    <source>
        <strain evidence="2 3">DSM 45809</strain>
    </source>
</reference>
<feature type="compositionally biased region" description="Basic and acidic residues" evidence="1">
    <location>
        <begin position="22"/>
        <end position="36"/>
    </location>
</feature>
<evidence type="ECO:0000313" key="3">
    <source>
        <dbReference type="Proteomes" id="UP000546162"/>
    </source>
</evidence>
<gene>
    <name evidence="2" type="ORF">BJY16_008508</name>
</gene>
<evidence type="ECO:0000313" key="2">
    <source>
        <dbReference type="EMBL" id="MBB4745049.1"/>
    </source>
</evidence>
<sequence>MLMATRPAQVWHGTGRRQPPARIHDRETVRDELARD</sequence>
<feature type="region of interest" description="Disordered" evidence="1">
    <location>
        <begin position="1"/>
        <end position="36"/>
    </location>
</feature>
<dbReference type="Proteomes" id="UP000546162">
    <property type="component" value="Unassembled WGS sequence"/>
</dbReference>
<name>A0A7W7H718_9ACTN</name>
<dbReference type="EMBL" id="JACHNB010000001">
    <property type="protein sequence ID" value="MBB4745049.1"/>
    <property type="molecule type" value="Genomic_DNA"/>
</dbReference>
<keyword evidence="3" id="KW-1185">Reference proteome</keyword>
<organism evidence="2 3">
    <name type="scientific">Actinoplanes octamycinicus</name>
    <dbReference type="NCBI Taxonomy" id="135948"/>
    <lineage>
        <taxon>Bacteria</taxon>
        <taxon>Bacillati</taxon>
        <taxon>Actinomycetota</taxon>
        <taxon>Actinomycetes</taxon>
        <taxon>Micromonosporales</taxon>
        <taxon>Micromonosporaceae</taxon>
        <taxon>Actinoplanes</taxon>
    </lineage>
</organism>
<accession>A0A7W7H718</accession>
<evidence type="ECO:0000256" key="1">
    <source>
        <dbReference type="SAM" id="MobiDB-lite"/>
    </source>
</evidence>
<comment type="caution">
    <text evidence="2">The sequence shown here is derived from an EMBL/GenBank/DDBJ whole genome shotgun (WGS) entry which is preliminary data.</text>
</comment>
<dbReference type="AlphaFoldDB" id="A0A7W7H718"/>
<protein>
    <submittedName>
        <fullName evidence="2">Uncharacterized protein</fullName>
    </submittedName>
</protein>
<proteinExistence type="predicted"/>